<evidence type="ECO:0000256" key="1">
    <source>
        <dbReference type="SAM" id="Phobius"/>
    </source>
</evidence>
<organism evidence="2 3">
    <name type="scientific">Streptomyces cupreus</name>
    <dbReference type="NCBI Taxonomy" id="2759956"/>
    <lineage>
        <taxon>Bacteria</taxon>
        <taxon>Bacillati</taxon>
        <taxon>Actinomycetota</taxon>
        <taxon>Actinomycetes</taxon>
        <taxon>Kitasatosporales</taxon>
        <taxon>Streptomycetaceae</taxon>
        <taxon>Streptomyces</taxon>
    </lineage>
</organism>
<proteinExistence type="predicted"/>
<keyword evidence="1" id="KW-0472">Membrane</keyword>
<feature type="transmembrane region" description="Helical" evidence="1">
    <location>
        <begin position="9"/>
        <end position="30"/>
    </location>
</feature>
<gene>
    <name evidence="2" type="ORF">H4N64_35510</name>
</gene>
<keyword evidence="1" id="KW-1133">Transmembrane helix</keyword>
<dbReference type="RefSeq" id="WP_186286660.1">
    <property type="nucleotide sequence ID" value="NZ_JACMSF010000058.1"/>
</dbReference>
<reference evidence="2 3" key="1">
    <citation type="submission" date="2020-08" db="EMBL/GenBank/DDBJ databases">
        <title>Streptomyces sp. PSKA01 genome sequencing and assembly.</title>
        <authorList>
            <person name="Mandal S."/>
            <person name="Maiti P.K."/>
            <person name="Das P."/>
        </authorList>
    </citation>
    <scope>NUCLEOTIDE SEQUENCE [LARGE SCALE GENOMIC DNA]</scope>
    <source>
        <strain evidence="2 3">PSKA01</strain>
    </source>
</reference>
<sequence>MHVARRTRCVGLTVVGTAAFTVGLVFLAAGTNGSKSLFELAAAAWGLAAAIPTGK</sequence>
<keyword evidence="1" id="KW-0812">Transmembrane</keyword>
<accession>A0A7X1MCS2</accession>
<name>A0A7X1MCS2_9ACTN</name>
<dbReference type="EMBL" id="JACMSF010000058">
    <property type="protein sequence ID" value="MBC2906744.1"/>
    <property type="molecule type" value="Genomic_DNA"/>
</dbReference>
<dbReference type="Proteomes" id="UP000584670">
    <property type="component" value="Unassembled WGS sequence"/>
</dbReference>
<dbReference type="AlphaFoldDB" id="A0A7X1MCS2"/>
<evidence type="ECO:0000313" key="3">
    <source>
        <dbReference type="Proteomes" id="UP000584670"/>
    </source>
</evidence>
<keyword evidence="3" id="KW-1185">Reference proteome</keyword>
<comment type="caution">
    <text evidence="2">The sequence shown here is derived from an EMBL/GenBank/DDBJ whole genome shotgun (WGS) entry which is preliminary data.</text>
</comment>
<evidence type="ECO:0000313" key="2">
    <source>
        <dbReference type="EMBL" id="MBC2906744.1"/>
    </source>
</evidence>
<protein>
    <submittedName>
        <fullName evidence="2">Uncharacterized protein</fullName>
    </submittedName>
</protein>